<keyword evidence="2" id="KW-1185">Reference proteome</keyword>
<sequence length="118" mass="13635">MFNVDSINRLAKRIRLIKGCPARMFVTLRSEHGHYYDLDISGDAFIFVMRNGRPDATVYGHYKEDVGGYIQLTQWTCTLTDDEVGDLLHTIDRTIALHTECNYIVLANKHLFKDTFHV</sequence>
<organism evidence="1 2">
    <name type="scientific">Pseudomonas phage vB_PaeM_PS119XW</name>
    <dbReference type="NCBI Taxonomy" id="2601632"/>
    <lineage>
        <taxon>Viruses</taxon>
        <taxon>Duplodnaviria</taxon>
        <taxon>Heunggongvirae</taxon>
        <taxon>Uroviricota</taxon>
        <taxon>Caudoviricetes</taxon>
        <taxon>Chimalliviridae</taxon>
        <taxon>Pawinskivirus</taxon>
        <taxon>Pawinskivirus PS119XW</taxon>
    </lineage>
</organism>
<dbReference type="KEGG" id="vg:77936946"/>
<dbReference type="Proteomes" id="UP000322144">
    <property type="component" value="Segment"/>
</dbReference>
<accession>A0A5C1K7Q7</accession>
<evidence type="ECO:0000313" key="2">
    <source>
        <dbReference type="Proteomes" id="UP000322144"/>
    </source>
</evidence>
<reference evidence="1 2" key="1">
    <citation type="submission" date="2019-06" db="EMBL/GenBank/DDBJ databases">
        <title>A distant relative of Phikzvirus genus phages from a therapeutic phage collection.</title>
        <authorList>
            <person name="Hejnowicz M.S."/>
            <person name="Dabrowski K."/>
            <person name="Gawor J."/>
            <person name="Weber-Dabrowska B."/>
            <person name="Gromadka R."/>
            <person name="Lobocka M.B."/>
        </authorList>
    </citation>
    <scope>NUCLEOTIDE SEQUENCE [LARGE SCALE GENOMIC DNA]</scope>
</reference>
<name>A0A5C1K7Q7_9CAUD</name>
<dbReference type="GeneID" id="77936946"/>
<evidence type="ECO:0000313" key="1">
    <source>
        <dbReference type="EMBL" id="QEM41925.1"/>
    </source>
</evidence>
<dbReference type="RefSeq" id="YP_010660936.1">
    <property type="nucleotide sequence ID" value="NC_070882.1"/>
</dbReference>
<protein>
    <submittedName>
        <fullName evidence="1">Uncharacterized protein</fullName>
    </submittedName>
</protein>
<proteinExistence type="predicted"/>
<dbReference type="EMBL" id="MN103543">
    <property type="protein sequence ID" value="QEM41925.1"/>
    <property type="molecule type" value="Genomic_DNA"/>
</dbReference>